<dbReference type="GO" id="GO:0006457">
    <property type="term" value="P:protein folding"/>
    <property type="evidence" value="ECO:0007669"/>
    <property type="project" value="InterPro"/>
</dbReference>
<keyword evidence="4" id="KW-0249">Electron transport</keyword>
<dbReference type="OrthoDB" id="3711263at2"/>
<keyword evidence="10" id="KW-1185">Reference proteome</keyword>
<evidence type="ECO:0000256" key="4">
    <source>
        <dbReference type="ARBA" id="ARBA00022982"/>
    </source>
</evidence>
<dbReference type="GO" id="GO:0015035">
    <property type="term" value="F:protein-disulfide reductase activity"/>
    <property type="evidence" value="ECO:0007669"/>
    <property type="project" value="InterPro"/>
</dbReference>
<dbReference type="InterPro" id="IPR003752">
    <property type="entry name" value="DiS_bond_form_DsbB/BdbC"/>
</dbReference>
<dbReference type="Proteomes" id="UP000287798">
    <property type="component" value="Unassembled WGS sequence"/>
</dbReference>
<evidence type="ECO:0000256" key="6">
    <source>
        <dbReference type="ARBA" id="ARBA00023136"/>
    </source>
</evidence>
<accession>A0A426QJ36</accession>
<keyword evidence="5 8" id="KW-1133">Transmembrane helix</keyword>
<dbReference type="RefSeq" id="WP_125181115.1">
    <property type="nucleotide sequence ID" value="NZ_QZMU01000001.1"/>
</dbReference>
<keyword evidence="2" id="KW-1003">Cell membrane</keyword>
<dbReference type="SUPFAM" id="SSF158442">
    <property type="entry name" value="DsbB-like"/>
    <property type="match status" value="1"/>
</dbReference>
<evidence type="ECO:0000256" key="1">
    <source>
        <dbReference type="ARBA" id="ARBA00004651"/>
    </source>
</evidence>
<proteinExistence type="predicted"/>
<dbReference type="PANTHER" id="PTHR36570">
    <property type="entry name" value="DISULFIDE BOND FORMATION PROTEIN B"/>
    <property type="match status" value="1"/>
</dbReference>
<name>A0A426QJ36_9GAMM</name>
<organism evidence="9 10">
    <name type="scientific">Thiohalobacter thiocyanaticus</name>
    <dbReference type="NCBI Taxonomy" id="585455"/>
    <lineage>
        <taxon>Bacteria</taxon>
        <taxon>Pseudomonadati</taxon>
        <taxon>Pseudomonadota</taxon>
        <taxon>Gammaproteobacteria</taxon>
        <taxon>Thiohalobacterales</taxon>
        <taxon>Thiohalobacteraceae</taxon>
        <taxon>Thiohalobacter</taxon>
    </lineage>
</organism>
<evidence type="ECO:0000256" key="3">
    <source>
        <dbReference type="ARBA" id="ARBA00022692"/>
    </source>
</evidence>
<dbReference type="GO" id="GO:0005886">
    <property type="term" value="C:plasma membrane"/>
    <property type="evidence" value="ECO:0007669"/>
    <property type="project" value="UniProtKB-SubCell"/>
</dbReference>
<dbReference type="Pfam" id="PF02600">
    <property type="entry name" value="DsbB"/>
    <property type="match status" value="1"/>
</dbReference>
<dbReference type="InterPro" id="IPR050183">
    <property type="entry name" value="DsbB"/>
</dbReference>
<keyword evidence="4" id="KW-0813">Transport</keyword>
<evidence type="ECO:0000313" key="9">
    <source>
        <dbReference type="EMBL" id="RRQ21774.1"/>
    </source>
</evidence>
<protein>
    <submittedName>
        <fullName evidence="9">Disulfide bond formation protein B</fullName>
    </submittedName>
</protein>
<keyword evidence="6 8" id="KW-0472">Membrane</keyword>
<keyword evidence="3 8" id="KW-0812">Transmembrane</keyword>
<keyword evidence="7" id="KW-0676">Redox-active center</keyword>
<feature type="transmembrane region" description="Helical" evidence="8">
    <location>
        <begin position="38"/>
        <end position="62"/>
    </location>
</feature>
<evidence type="ECO:0000313" key="10">
    <source>
        <dbReference type="Proteomes" id="UP000287798"/>
    </source>
</evidence>
<dbReference type="EMBL" id="QZMU01000001">
    <property type="protein sequence ID" value="RRQ21774.1"/>
    <property type="molecule type" value="Genomic_DNA"/>
</dbReference>
<sequence length="168" mass="18418">MLAKLNRIGTSPLYWLGLLILVLALEGVALFYQYRLDYWPCVLCIHVRIWLAVLGLVTLVMLILRRAPVAGHLVTGVIGVGLLERSWLLLGTERGFIEDAGCGMDLGLPAWLALDDWLPWLFEVQTSCGYTPELLFGITMAEALLLFSALATLAGVTLAVATVRPARP</sequence>
<reference evidence="9 10" key="1">
    <citation type="journal article" date="2010" name="Int. J. Syst. Evol. Microbiol.">
        <title>Thiohalobacter thiocyanaticus gen. nov., sp. nov., a moderately halophilic, sulfur-oxidizing gammaproteobacterium from hypersaline lakes, that utilizes thiocyanate.</title>
        <authorList>
            <person name="Sorokin D.Y."/>
            <person name="Kovaleva O.L."/>
            <person name="Tourova T.P."/>
            <person name="Muyzer G."/>
        </authorList>
    </citation>
    <scope>NUCLEOTIDE SEQUENCE [LARGE SCALE GENOMIC DNA]</scope>
    <source>
        <strain evidence="9 10">Hrh1</strain>
    </source>
</reference>
<evidence type="ECO:0000256" key="2">
    <source>
        <dbReference type="ARBA" id="ARBA00022475"/>
    </source>
</evidence>
<comment type="caution">
    <text evidence="9">The sequence shown here is derived from an EMBL/GenBank/DDBJ whole genome shotgun (WGS) entry which is preliminary data.</text>
</comment>
<dbReference type="AlphaFoldDB" id="A0A426QJ36"/>
<dbReference type="InterPro" id="IPR023380">
    <property type="entry name" value="DsbB-like_sf"/>
</dbReference>
<comment type="subcellular location">
    <subcellularLocation>
        <location evidence="1">Cell membrane</location>
        <topology evidence="1">Multi-pass membrane protein</topology>
    </subcellularLocation>
</comment>
<evidence type="ECO:0000256" key="7">
    <source>
        <dbReference type="ARBA" id="ARBA00023284"/>
    </source>
</evidence>
<feature type="transmembrane region" description="Helical" evidence="8">
    <location>
        <begin position="143"/>
        <end position="163"/>
    </location>
</feature>
<evidence type="ECO:0000256" key="8">
    <source>
        <dbReference type="SAM" id="Phobius"/>
    </source>
</evidence>
<dbReference type="Gene3D" id="1.20.1550.10">
    <property type="entry name" value="DsbB-like"/>
    <property type="match status" value="1"/>
</dbReference>
<gene>
    <name evidence="9" type="ORF">D6C00_07300</name>
</gene>
<dbReference type="PANTHER" id="PTHR36570:SF3">
    <property type="entry name" value="DISULFIDE BOND FORMATION PROTEIN B"/>
    <property type="match status" value="1"/>
</dbReference>
<feature type="transmembrane region" description="Helical" evidence="8">
    <location>
        <begin position="69"/>
        <end position="88"/>
    </location>
</feature>
<evidence type="ECO:0000256" key="5">
    <source>
        <dbReference type="ARBA" id="ARBA00022989"/>
    </source>
</evidence>
<feature type="transmembrane region" description="Helical" evidence="8">
    <location>
        <begin position="12"/>
        <end position="32"/>
    </location>
</feature>